<keyword evidence="7" id="KW-1185">Reference proteome</keyword>
<dbReference type="AlphaFoldDB" id="A0AAV6FJ89"/>
<evidence type="ECO:0000313" key="6">
    <source>
        <dbReference type="EMBL" id="KAG5262555.1"/>
    </source>
</evidence>
<reference evidence="6" key="1">
    <citation type="submission" date="2020-10" db="EMBL/GenBank/DDBJ databases">
        <title>Chromosome-scale genome assembly of the Allis shad, Alosa alosa.</title>
        <authorList>
            <person name="Margot Z."/>
            <person name="Christophe K."/>
            <person name="Cabau C."/>
            <person name="Louis A."/>
            <person name="Berthelot C."/>
            <person name="Parey E."/>
            <person name="Roest Crollius H."/>
            <person name="Montfort J."/>
            <person name="Robinson-Rechavi M."/>
            <person name="Bucao C."/>
            <person name="Bouchez O."/>
            <person name="Gislard M."/>
            <person name="Lluch J."/>
            <person name="Milhes M."/>
            <person name="Lampietro C."/>
            <person name="Lopez Roques C."/>
            <person name="Donnadieu C."/>
            <person name="Braasch I."/>
            <person name="Desvignes T."/>
            <person name="Postlethwait J."/>
            <person name="Bobe J."/>
            <person name="Guiguen Y."/>
        </authorList>
    </citation>
    <scope>NUCLEOTIDE SEQUENCE</scope>
    <source>
        <strain evidence="6">M-15738</strain>
        <tissue evidence="6">Blood</tissue>
    </source>
</reference>
<sequence>MAATLCGKLFSSPAWLPLTQSVRHGSKAVTRHRKPLHILKQKMIAVTKYIPPKPGPPAGSLAPRPKRIEEESGLMRILKRDLEDVFRDNKMVAVAQNSSSNSEDMLVLKHRLKKHDISVKFFPNQVARAFLPGSPYKNMEPLFMGPTVLLVSKEPKAKQMLLALRGSPQIALLGACIENTLLSRQGVLDYSKLPTVLTMQGELVSSLTLMTSQTVSMLQRHPAHLSALLQQYIKQLSPEGSAEQAPTQPTEAA</sequence>
<evidence type="ECO:0000256" key="4">
    <source>
        <dbReference type="ARBA" id="ARBA00035707"/>
    </source>
</evidence>
<dbReference type="Proteomes" id="UP000823561">
    <property type="component" value="Chromosome 22"/>
</dbReference>
<protein>
    <recommendedName>
        <fullName evidence="4">Large ribosomal subunit protein uL10m</fullName>
    </recommendedName>
    <alternativeName>
        <fullName evidence="5">39S ribosomal protein L10, mitochondrial</fullName>
    </alternativeName>
</protein>
<dbReference type="GO" id="GO:1990904">
    <property type="term" value="C:ribonucleoprotein complex"/>
    <property type="evidence" value="ECO:0007669"/>
    <property type="project" value="UniProtKB-KW"/>
</dbReference>
<evidence type="ECO:0000256" key="5">
    <source>
        <dbReference type="ARBA" id="ARBA00035716"/>
    </source>
</evidence>
<keyword evidence="3" id="KW-0687">Ribonucleoprotein</keyword>
<keyword evidence="2" id="KW-0689">Ribosomal protein</keyword>
<evidence type="ECO:0000256" key="3">
    <source>
        <dbReference type="ARBA" id="ARBA00023274"/>
    </source>
</evidence>
<dbReference type="SUPFAM" id="SSF160369">
    <property type="entry name" value="Ribosomal protein L10-like"/>
    <property type="match status" value="1"/>
</dbReference>
<dbReference type="Pfam" id="PF00466">
    <property type="entry name" value="Ribosomal_L10"/>
    <property type="match status" value="1"/>
</dbReference>
<comment type="caution">
    <text evidence="6">The sequence shown here is derived from an EMBL/GenBank/DDBJ whole genome shotgun (WGS) entry which is preliminary data.</text>
</comment>
<dbReference type="InterPro" id="IPR001790">
    <property type="entry name" value="Ribosomal_uL10"/>
</dbReference>
<comment type="similarity">
    <text evidence="1">Belongs to the universal ribosomal protein uL10 family.</text>
</comment>
<gene>
    <name evidence="6" type="ORF">AALO_G00276360</name>
</gene>
<dbReference type="InterPro" id="IPR047865">
    <property type="entry name" value="Ribosomal_uL10_bac_type"/>
</dbReference>
<organism evidence="6 7">
    <name type="scientific">Alosa alosa</name>
    <name type="common">allis shad</name>
    <dbReference type="NCBI Taxonomy" id="278164"/>
    <lineage>
        <taxon>Eukaryota</taxon>
        <taxon>Metazoa</taxon>
        <taxon>Chordata</taxon>
        <taxon>Craniata</taxon>
        <taxon>Vertebrata</taxon>
        <taxon>Euteleostomi</taxon>
        <taxon>Actinopterygii</taxon>
        <taxon>Neopterygii</taxon>
        <taxon>Teleostei</taxon>
        <taxon>Clupei</taxon>
        <taxon>Clupeiformes</taxon>
        <taxon>Clupeoidei</taxon>
        <taxon>Clupeidae</taxon>
        <taxon>Alosa</taxon>
    </lineage>
</organism>
<dbReference type="GO" id="GO:0005840">
    <property type="term" value="C:ribosome"/>
    <property type="evidence" value="ECO:0007669"/>
    <property type="project" value="UniProtKB-KW"/>
</dbReference>
<dbReference type="InterPro" id="IPR043141">
    <property type="entry name" value="Ribosomal_uL10-like_sf"/>
</dbReference>
<name>A0AAV6FJ89_9TELE</name>
<proteinExistence type="inferred from homology"/>
<dbReference type="EMBL" id="JADWDJ010000022">
    <property type="protein sequence ID" value="KAG5262555.1"/>
    <property type="molecule type" value="Genomic_DNA"/>
</dbReference>
<evidence type="ECO:0000256" key="1">
    <source>
        <dbReference type="ARBA" id="ARBA00008889"/>
    </source>
</evidence>
<dbReference type="Gene3D" id="3.30.70.1730">
    <property type="match status" value="1"/>
</dbReference>
<dbReference type="PANTHER" id="PTHR11560">
    <property type="entry name" value="39S RIBOSOMAL PROTEIN L10, MITOCHONDRIAL"/>
    <property type="match status" value="1"/>
</dbReference>
<evidence type="ECO:0000256" key="2">
    <source>
        <dbReference type="ARBA" id="ARBA00022980"/>
    </source>
</evidence>
<accession>A0AAV6FJ89</accession>
<evidence type="ECO:0000313" key="7">
    <source>
        <dbReference type="Proteomes" id="UP000823561"/>
    </source>
</evidence>